<dbReference type="GO" id="GO:0008270">
    <property type="term" value="F:zinc ion binding"/>
    <property type="evidence" value="ECO:0007669"/>
    <property type="project" value="InterPro"/>
</dbReference>
<accession>A0A1G1VFF9</accession>
<reference evidence="10 11" key="1">
    <citation type="journal article" date="2016" name="Nat. Commun.">
        <title>Thousands of microbial genomes shed light on interconnected biogeochemical processes in an aquifer system.</title>
        <authorList>
            <person name="Anantharaman K."/>
            <person name="Brown C.T."/>
            <person name="Hug L.A."/>
            <person name="Sharon I."/>
            <person name="Castelle C.J."/>
            <person name="Probst A.J."/>
            <person name="Thomas B.C."/>
            <person name="Singh A."/>
            <person name="Wilkins M.J."/>
            <person name="Karaoz U."/>
            <person name="Brodie E.L."/>
            <person name="Williams K.H."/>
            <person name="Hubbard S.S."/>
            <person name="Banfield J.F."/>
        </authorList>
    </citation>
    <scope>NUCLEOTIDE SEQUENCE [LARGE SCALE GENOMIC DNA]</scope>
</reference>
<keyword evidence="2 7" id="KW-0436">Ligase</keyword>
<keyword evidence="6 7" id="KW-0030">Aminoacyl-tRNA synthetase</keyword>
<dbReference type="GO" id="GO:0005829">
    <property type="term" value="C:cytosol"/>
    <property type="evidence" value="ECO:0007669"/>
    <property type="project" value="TreeGrafter"/>
</dbReference>
<dbReference type="InterPro" id="IPR033910">
    <property type="entry name" value="GluRS_core"/>
</dbReference>
<dbReference type="Gene3D" id="1.10.10.350">
    <property type="match status" value="1"/>
</dbReference>
<dbReference type="EC" id="6.1.1.17" evidence="7"/>
<dbReference type="CDD" id="cd00808">
    <property type="entry name" value="GluRS_core"/>
    <property type="match status" value="1"/>
</dbReference>
<dbReference type="SUPFAM" id="SSF52374">
    <property type="entry name" value="Nucleotidylyl transferase"/>
    <property type="match status" value="1"/>
</dbReference>
<dbReference type="InterPro" id="IPR014729">
    <property type="entry name" value="Rossmann-like_a/b/a_fold"/>
</dbReference>
<keyword evidence="7" id="KW-0963">Cytoplasm</keyword>
<comment type="similarity">
    <text evidence="1 7">Belongs to the class-I aminoacyl-tRNA synthetase family. Glutamate--tRNA ligase type 1 subfamily.</text>
</comment>
<dbReference type="GO" id="GO:0004818">
    <property type="term" value="F:glutamate-tRNA ligase activity"/>
    <property type="evidence" value="ECO:0007669"/>
    <property type="project" value="UniProtKB-UniRule"/>
</dbReference>
<feature type="domain" description="Glutamyl/glutaminyl-tRNA synthetase class Ib catalytic" evidence="8">
    <location>
        <begin position="117"/>
        <end position="276"/>
    </location>
</feature>
<dbReference type="EMBL" id="MHCC01000006">
    <property type="protein sequence ID" value="OGY13952.1"/>
    <property type="molecule type" value="Genomic_DNA"/>
</dbReference>
<feature type="binding site" evidence="7">
    <location>
        <position position="210"/>
    </location>
    <ligand>
        <name>ATP</name>
        <dbReference type="ChEBI" id="CHEBI:30616"/>
    </ligand>
</feature>
<dbReference type="SUPFAM" id="SSF48163">
    <property type="entry name" value="An anticodon-binding domain of class I aminoacyl-tRNA synthetases"/>
    <property type="match status" value="1"/>
</dbReference>
<evidence type="ECO:0000259" key="8">
    <source>
        <dbReference type="Pfam" id="PF00749"/>
    </source>
</evidence>
<dbReference type="Gene3D" id="3.40.50.620">
    <property type="entry name" value="HUPs"/>
    <property type="match status" value="2"/>
</dbReference>
<dbReference type="NCBIfam" id="TIGR00464">
    <property type="entry name" value="gltX_bact"/>
    <property type="match status" value="1"/>
</dbReference>
<feature type="domain" description="Glutamyl/glutaminyl-tRNA synthetase class Ib catalytic" evidence="8">
    <location>
        <begin position="3"/>
        <end position="108"/>
    </location>
</feature>
<gene>
    <name evidence="7" type="primary">gltX</name>
    <name evidence="10" type="ORF">A3A77_04110</name>
</gene>
<keyword evidence="3 7" id="KW-0547">Nucleotide-binding</keyword>
<feature type="short sequence motif" description="'KMSKS' region" evidence="7">
    <location>
        <begin position="207"/>
        <end position="211"/>
    </location>
</feature>
<organism evidence="10 11">
    <name type="scientific">Candidatus Blackburnbacteria bacterium RIFCSPLOWO2_01_FULL_40_20</name>
    <dbReference type="NCBI Taxonomy" id="1797519"/>
    <lineage>
        <taxon>Bacteria</taxon>
        <taxon>Candidatus Blackburniibacteriota</taxon>
    </lineage>
</organism>
<dbReference type="InterPro" id="IPR020058">
    <property type="entry name" value="Glu/Gln-tRNA-synth_Ib_cat-dom"/>
</dbReference>
<dbReference type="PRINTS" id="PR00987">
    <property type="entry name" value="TRNASYNTHGLU"/>
</dbReference>
<feature type="domain" description="Aminoacyl-tRNA synthetase class I anticodon-binding" evidence="9">
    <location>
        <begin position="303"/>
        <end position="423"/>
    </location>
</feature>
<evidence type="ECO:0000256" key="4">
    <source>
        <dbReference type="ARBA" id="ARBA00022840"/>
    </source>
</evidence>
<name>A0A1G1VFF9_9BACT</name>
<feature type="short sequence motif" description="'HIGH' region" evidence="7">
    <location>
        <begin position="10"/>
        <end position="20"/>
    </location>
</feature>
<protein>
    <recommendedName>
        <fullName evidence="7">Glutamate--tRNA ligase</fullName>
        <ecNumber evidence="7">6.1.1.17</ecNumber>
    </recommendedName>
    <alternativeName>
        <fullName evidence="7">Glutamyl-tRNA synthetase</fullName>
        <shortName evidence="7">GluRS</shortName>
    </alternativeName>
</protein>
<evidence type="ECO:0000256" key="6">
    <source>
        <dbReference type="ARBA" id="ARBA00023146"/>
    </source>
</evidence>
<dbReference type="GO" id="GO:0000049">
    <property type="term" value="F:tRNA binding"/>
    <property type="evidence" value="ECO:0007669"/>
    <property type="project" value="InterPro"/>
</dbReference>
<proteinExistence type="inferred from homology"/>
<evidence type="ECO:0000256" key="7">
    <source>
        <dbReference type="HAMAP-Rule" id="MF_00022"/>
    </source>
</evidence>
<evidence type="ECO:0000256" key="3">
    <source>
        <dbReference type="ARBA" id="ARBA00022741"/>
    </source>
</evidence>
<evidence type="ECO:0000313" key="11">
    <source>
        <dbReference type="Proteomes" id="UP000178659"/>
    </source>
</evidence>
<dbReference type="PANTHER" id="PTHR43311">
    <property type="entry name" value="GLUTAMATE--TRNA LIGASE"/>
    <property type="match status" value="1"/>
</dbReference>
<evidence type="ECO:0000256" key="5">
    <source>
        <dbReference type="ARBA" id="ARBA00022917"/>
    </source>
</evidence>
<dbReference type="InterPro" id="IPR020751">
    <property type="entry name" value="aa-tRNA-synth_I_codon-bd_sub2"/>
</dbReference>
<evidence type="ECO:0000313" key="10">
    <source>
        <dbReference type="EMBL" id="OGY13952.1"/>
    </source>
</evidence>
<dbReference type="InterPro" id="IPR045462">
    <property type="entry name" value="aa-tRNA-synth_I_cd-bd"/>
</dbReference>
<evidence type="ECO:0000256" key="2">
    <source>
        <dbReference type="ARBA" id="ARBA00022598"/>
    </source>
</evidence>
<dbReference type="AlphaFoldDB" id="A0A1G1VFF9"/>
<comment type="subcellular location">
    <subcellularLocation>
        <location evidence="7">Cytoplasm</location>
    </subcellularLocation>
</comment>
<dbReference type="InterPro" id="IPR008925">
    <property type="entry name" value="aa_tRNA-synth_I_cd-bd_sf"/>
</dbReference>
<keyword evidence="4 7" id="KW-0067">ATP-binding</keyword>
<comment type="caution">
    <text evidence="7">Lacks conserved residue(s) required for the propagation of feature annotation.</text>
</comment>
<comment type="catalytic activity">
    <reaction evidence="7">
        <text>tRNA(Glu) + L-glutamate + ATP = L-glutamyl-tRNA(Glu) + AMP + diphosphate</text>
        <dbReference type="Rhea" id="RHEA:23540"/>
        <dbReference type="Rhea" id="RHEA-COMP:9663"/>
        <dbReference type="Rhea" id="RHEA-COMP:9680"/>
        <dbReference type="ChEBI" id="CHEBI:29985"/>
        <dbReference type="ChEBI" id="CHEBI:30616"/>
        <dbReference type="ChEBI" id="CHEBI:33019"/>
        <dbReference type="ChEBI" id="CHEBI:78442"/>
        <dbReference type="ChEBI" id="CHEBI:78520"/>
        <dbReference type="ChEBI" id="CHEBI:456215"/>
        <dbReference type="EC" id="6.1.1.17"/>
    </reaction>
</comment>
<dbReference type="InterPro" id="IPR049940">
    <property type="entry name" value="GluQ/Sye"/>
</dbReference>
<comment type="caution">
    <text evidence="10">The sequence shown here is derived from an EMBL/GenBank/DDBJ whole genome shotgun (WGS) entry which is preliminary data.</text>
</comment>
<evidence type="ECO:0000256" key="1">
    <source>
        <dbReference type="ARBA" id="ARBA00007894"/>
    </source>
</evidence>
<sequence length="436" mass="49696">MEKIRTRTAPSPTGFAHVGTAYGALFNYAFAKKNNGKYIIRLEDTDVKRNVEGAEKEILASLSWLGITWDEGPDSGGPHFPYKQSQRLEIYKEKVKELLNKKLAYEDDGAIKLKGSQDDIVWEDLIRGSITFPASEVNDFVIVKSDGYPTYHFAVVIDDHLMEISHVIRGEEHISNTPRQIALYKAFGWELPKFGHFPTLRGADRKKLSKRRDPVNLKIFRQEGYLPEALVNFLCLLGWSHPEGKEIFTIAEFVDNFSLDRVRKAGPVFDTQKLDWINGEYIRKTSDEELVKITLEHITGDVPEDFLLKVIPLIKERMAKLSEAQGLLEFFWQQPAWTKEIFEDPKSLEHLASANIALSGVKVWDLENINKALGEKIVKNEFKTGNFYMTLRLAMAGKRITPPINESMVILGQDQVLHRIHDAESILVSVESPEIQ</sequence>
<dbReference type="HAMAP" id="MF_00022">
    <property type="entry name" value="Glu_tRNA_synth_type1"/>
    <property type="match status" value="1"/>
</dbReference>
<comment type="subunit">
    <text evidence="7">Monomer.</text>
</comment>
<dbReference type="PANTHER" id="PTHR43311:SF2">
    <property type="entry name" value="GLUTAMATE--TRNA LIGASE, MITOCHONDRIAL-RELATED"/>
    <property type="match status" value="1"/>
</dbReference>
<dbReference type="Proteomes" id="UP000178659">
    <property type="component" value="Unassembled WGS sequence"/>
</dbReference>
<dbReference type="Pfam" id="PF19269">
    <property type="entry name" value="Anticodon_2"/>
    <property type="match status" value="1"/>
</dbReference>
<comment type="function">
    <text evidence="7">Catalyzes the attachment of glutamate to tRNA(Glu) in a two-step reaction: glutamate is first activated by ATP to form Glu-AMP and then transferred to the acceptor end of tRNA(Glu).</text>
</comment>
<dbReference type="InterPro" id="IPR004527">
    <property type="entry name" value="Glu-tRNA-ligase_bac/mito"/>
</dbReference>
<dbReference type="GO" id="GO:0005524">
    <property type="term" value="F:ATP binding"/>
    <property type="evidence" value="ECO:0007669"/>
    <property type="project" value="UniProtKB-UniRule"/>
</dbReference>
<dbReference type="GO" id="GO:0006424">
    <property type="term" value="P:glutamyl-tRNA aminoacylation"/>
    <property type="evidence" value="ECO:0007669"/>
    <property type="project" value="UniProtKB-UniRule"/>
</dbReference>
<evidence type="ECO:0000259" key="9">
    <source>
        <dbReference type="Pfam" id="PF19269"/>
    </source>
</evidence>
<dbReference type="InterPro" id="IPR000924">
    <property type="entry name" value="Glu/Gln-tRNA-synth"/>
</dbReference>
<keyword evidence="5 7" id="KW-0648">Protein biosynthesis</keyword>
<dbReference type="Pfam" id="PF00749">
    <property type="entry name" value="tRNA-synt_1c"/>
    <property type="match status" value="2"/>
</dbReference>